<evidence type="ECO:0000313" key="2">
    <source>
        <dbReference type="Proteomes" id="UP000028933"/>
    </source>
</evidence>
<dbReference type="RefSeq" id="WP_148305493.1">
    <property type="nucleotide sequence ID" value="NZ_CP007547.1"/>
</dbReference>
<reference evidence="1" key="1">
    <citation type="journal article" date="2013" name="Lancet">
        <title>First case of E anophelis outbreak in an intensive-care unit.</title>
        <authorList>
            <person name="Teo J."/>
            <person name="Tan S.Y."/>
            <person name="Tay M."/>
            <person name="Ding Y."/>
            <person name="Kjelleberg S."/>
            <person name="Givskov M."/>
            <person name="Lin R.T."/>
            <person name="Yang L."/>
        </authorList>
    </citation>
    <scope>NUCLEOTIDE SEQUENCE [LARGE SCALE GENOMIC DNA]</scope>
    <source>
        <strain evidence="1">NUHP1</strain>
    </source>
</reference>
<sequence>MGKINCIKKTGFDLESEYIAKYNLRFPFPRLISLEALKSVYSYYEKKKKKNCECLYVDNKVLKRKYIDLVKNSKNYNKEPEYDINNYMKDYLEKYFIQVETK</sequence>
<dbReference type="HOGENOM" id="CLU_2272955_0_0_10"/>
<dbReference type="KEGG" id="eao:BD94_1704"/>
<evidence type="ECO:0000313" key="1">
    <source>
        <dbReference type="EMBL" id="AIL45479.1"/>
    </source>
</evidence>
<proteinExistence type="predicted"/>
<dbReference type="Proteomes" id="UP000028933">
    <property type="component" value="Chromosome"/>
</dbReference>
<dbReference type="AlphaFoldDB" id="A0A077EH55"/>
<reference evidence="1" key="2">
    <citation type="journal article" date="2015" name="Genome Biol. Evol.">
        <title>Complete Genome Sequence and Transcriptomic Analysis of the Novel Pathogen Elizabethkingia anophelis in Response to Oxidative Stress.</title>
        <authorList>
            <person name="Li Y."/>
            <person name="Liu Y."/>
            <person name="Chew S.C."/>
            <person name="Tay M."/>
            <person name="Salido M.M."/>
            <person name="Teo J."/>
            <person name="Lauro F.M."/>
            <person name="Givskov M."/>
            <person name="Yang L."/>
        </authorList>
    </citation>
    <scope>NUCLEOTIDE SEQUENCE</scope>
    <source>
        <strain evidence="1">NUHP1</strain>
    </source>
</reference>
<dbReference type="EMBL" id="CP007547">
    <property type="protein sequence ID" value="AIL45479.1"/>
    <property type="molecule type" value="Genomic_DNA"/>
</dbReference>
<protein>
    <submittedName>
        <fullName evidence="1">Uncharacterized protein</fullName>
    </submittedName>
</protein>
<accession>A0A077EH55</accession>
<dbReference type="STRING" id="1338011.BD94_1704"/>
<name>A0A077EH55_9FLAO</name>
<gene>
    <name evidence="1" type="ORF">BD94_1704</name>
</gene>
<organism evidence="1 2">
    <name type="scientific">Elizabethkingia anophelis NUHP1</name>
    <dbReference type="NCBI Taxonomy" id="1338011"/>
    <lineage>
        <taxon>Bacteria</taxon>
        <taxon>Pseudomonadati</taxon>
        <taxon>Bacteroidota</taxon>
        <taxon>Flavobacteriia</taxon>
        <taxon>Flavobacteriales</taxon>
        <taxon>Weeksellaceae</taxon>
        <taxon>Elizabethkingia</taxon>
    </lineage>
</organism>